<accession>A0A6A1Q2X9</accession>
<dbReference type="OrthoDB" id="533763at2759"/>
<organism evidence="5 6">
    <name type="scientific">Balaenoptera physalus</name>
    <name type="common">Fin whale</name>
    <name type="synonym">Balaena physalus</name>
    <dbReference type="NCBI Taxonomy" id="9770"/>
    <lineage>
        <taxon>Eukaryota</taxon>
        <taxon>Metazoa</taxon>
        <taxon>Chordata</taxon>
        <taxon>Craniata</taxon>
        <taxon>Vertebrata</taxon>
        <taxon>Euteleostomi</taxon>
        <taxon>Mammalia</taxon>
        <taxon>Eutheria</taxon>
        <taxon>Laurasiatheria</taxon>
        <taxon>Artiodactyla</taxon>
        <taxon>Whippomorpha</taxon>
        <taxon>Cetacea</taxon>
        <taxon>Mysticeti</taxon>
        <taxon>Balaenopteridae</taxon>
        <taxon>Balaenoptera</taxon>
    </lineage>
</organism>
<gene>
    <name evidence="5" type="ORF">E2I00_005592</name>
</gene>
<evidence type="ECO:0000313" key="6">
    <source>
        <dbReference type="Proteomes" id="UP000437017"/>
    </source>
</evidence>
<evidence type="ECO:0000256" key="1">
    <source>
        <dbReference type="ARBA" id="ARBA00022737"/>
    </source>
</evidence>
<dbReference type="Gene3D" id="1.10.260.100">
    <property type="match status" value="1"/>
</dbReference>
<proteinExistence type="predicted"/>
<reference evidence="5 6" key="1">
    <citation type="journal article" date="2019" name="PLoS ONE">
        <title>Genomic analyses reveal an absence of contemporary introgressive admixture between fin whales and blue whales, despite known hybrids.</title>
        <authorList>
            <person name="Westbury M.V."/>
            <person name="Petersen B."/>
            <person name="Lorenzen E.D."/>
        </authorList>
    </citation>
    <scope>NUCLEOTIDE SEQUENCE [LARGE SCALE GENOMIC DNA]</scope>
    <source>
        <strain evidence="5">FinWhale-01</strain>
    </source>
</reference>
<dbReference type="Pfam" id="PF17830">
    <property type="entry name" value="STI1-HOP_DP"/>
    <property type="match status" value="1"/>
</dbReference>
<keyword evidence="1" id="KW-0677">Repeat</keyword>
<evidence type="ECO:0000313" key="5">
    <source>
        <dbReference type="EMBL" id="KAB0401980.1"/>
    </source>
</evidence>
<evidence type="ECO:0000259" key="4">
    <source>
        <dbReference type="SMART" id="SM00727"/>
    </source>
</evidence>
<dbReference type="PANTHER" id="PTHR45883">
    <property type="entry name" value="HSC70-INTERACTING PROTEIN"/>
    <property type="match status" value="1"/>
</dbReference>
<dbReference type="EMBL" id="SGJD01001111">
    <property type="protein sequence ID" value="KAB0401980.1"/>
    <property type="molecule type" value="Genomic_DNA"/>
</dbReference>
<dbReference type="SMART" id="SM00727">
    <property type="entry name" value="STI1"/>
    <property type="match status" value="1"/>
</dbReference>
<dbReference type="InterPro" id="IPR006636">
    <property type="entry name" value="STI1_HS-bd"/>
</dbReference>
<feature type="domain" description="STI1" evidence="4">
    <location>
        <begin position="23"/>
        <end position="62"/>
    </location>
</feature>
<protein>
    <recommendedName>
        <fullName evidence="4">STI1 domain-containing protein</fullName>
    </recommendedName>
</protein>
<name>A0A6A1Q2X9_BALPH</name>
<comment type="caution">
    <text evidence="5">The sequence shown here is derived from an EMBL/GenBank/DDBJ whole genome shotgun (WGS) entry which is preliminary data.</text>
</comment>
<keyword evidence="6" id="KW-1185">Reference proteome</keyword>
<dbReference type="PANTHER" id="PTHR45883:SF2">
    <property type="entry name" value="HSC70-INTERACTING PROTEIN"/>
    <property type="match status" value="1"/>
</dbReference>
<keyword evidence="2" id="KW-0802">TPR repeat</keyword>
<dbReference type="GO" id="GO:0030544">
    <property type="term" value="F:Hsp70 protein binding"/>
    <property type="evidence" value="ECO:0007669"/>
    <property type="project" value="TreeGrafter"/>
</dbReference>
<dbReference type="AlphaFoldDB" id="A0A6A1Q2X9"/>
<comment type="function">
    <text evidence="3">One HIP oligomer binds the ATPase domains of at least two HSC70 molecules dependent on activation of the HSC70 ATPase by HSP40. Stabilizes the ADP state of HSC70 that has a high affinity for substrate protein. Through its own chaperone activity, it may contribute to the interaction of HSC70 with various target proteins.</text>
</comment>
<sequence>MPGMAGGMPGMAGMLGLNNIISDPEVLVAMQDPEVMTAFQDVPQNLANMLKYQSNPKVVNLISKSSAKLGGQA</sequence>
<evidence type="ECO:0000256" key="3">
    <source>
        <dbReference type="ARBA" id="ARBA00037033"/>
    </source>
</evidence>
<evidence type="ECO:0000256" key="2">
    <source>
        <dbReference type="ARBA" id="ARBA00022803"/>
    </source>
</evidence>
<dbReference type="Proteomes" id="UP000437017">
    <property type="component" value="Unassembled WGS sequence"/>
</dbReference>
<dbReference type="InterPro" id="IPR041243">
    <property type="entry name" value="STI1/HOP_DP"/>
</dbReference>